<feature type="compositionally biased region" description="Polar residues" evidence="1">
    <location>
        <begin position="186"/>
        <end position="195"/>
    </location>
</feature>
<name>A0A085MZS1_9BILA</name>
<dbReference type="EMBL" id="KL367589">
    <property type="protein sequence ID" value="KFD62717.1"/>
    <property type="molecule type" value="Genomic_DNA"/>
</dbReference>
<dbReference type="Pfam" id="PF00808">
    <property type="entry name" value="CBFD_NFYB_HMF"/>
    <property type="match status" value="1"/>
</dbReference>
<dbReference type="Gene3D" id="1.10.20.10">
    <property type="entry name" value="Histone, subunit A"/>
    <property type="match status" value="1"/>
</dbReference>
<proteinExistence type="predicted"/>
<dbReference type="Proteomes" id="UP000030758">
    <property type="component" value="Unassembled WGS sequence"/>
</dbReference>
<dbReference type="SUPFAM" id="SSF47113">
    <property type="entry name" value="Histone-fold"/>
    <property type="match status" value="1"/>
</dbReference>
<feature type="region of interest" description="Disordered" evidence="1">
    <location>
        <begin position="178"/>
        <end position="210"/>
    </location>
</feature>
<evidence type="ECO:0000313" key="3">
    <source>
        <dbReference type="EMBL" id="KFD62717.1"/>
    </source>
</evidence>
<dbReference type="InterPro" id="IPR009072">
    <property type="entry name" value="Histone-fold"/>
</dbReference>
<protein>
    <recommendedName>
        <fullName evidence="2">Transcription factor CBF/NF-Y/archaeal histone domain-containing protein</fullName>
    </recommendedName>
</protein>
<sequence length="210" mass="23448">MVDAQKHPAILLQNVNQDNVSYRTCRSLERYGRTFSDSLIVPKMGLPPSKVKQIMAMASDSVRISNEAAEGMAKAAELFIKDLVSQVAAKMPADRRNMKVEHLENLINTNPKYAFIGDALKTFPCEEFLCLTPSVQSTAAEEDESNIGDIEDMLEEQCAQTVDRWRFMLHIPTDLADNDLQANDNTSADSASTCVPLNRSESKYQTPHHQ</sequence>
<gene>
    <name evidence="3" type="ORF">M514_09176</name>
</gene>
<reference evidence="3" key="1">
    <citation type="journal article" date="2014" name="Nat. Genet.">
        <title>Genome and transcriptome of the porcine whipworm Trichuris suis.</title>
        <authorList>
            <person name="Jex A.R."/>
            <person name="Nejsum P."/>
            <person name="Schwarz E.M."/>
            <person name="Hu L."/>
            <person name="Young N.D."/>
            <person name="Hall R.S."/>
            <person name="Korhonen P.K."/>
            <person name="Liao S."/>
            <person name="Thamsborg S."/>
            <person name="Xia J."/>
            <person name="Xu P."/>
            <person name="Wang S."/>
            <person name="Scheerlinck J.P."/>
            <person name="Hofmann A."/>
            <person name="Sternberg P.W."/>
            <person name="Wang J."/>
            <person name="Gasser R.B."/>
        </authorList>
    </citation>
    <scope>NUCLEOTIDE SEQUENCE [LARGE SCALE GENOMIC DNA]</scope>
    <source>
        <strain evidence="3">DCEP-RM93F</strain>
    </source>
</reference>
<dbReference type="AlphaFoldDB" id="A0A085MZS1"/>
<feature type="domain" description="Transcription factor CBF/NF-Y/archaeal histone" evidence="2">
    <location>
        <begin position="45"/>
        <end position="103"/>
    </location>
</feature>
<accession>A0A085MZS1</accession>
<dbReference type="GO" id="GO:0046982">
    <property type="term" value="F:protein heterodimerization activity"/>
    <property type="evidence" value="ECO:0007669"/>
    <property type="project" value="InterPro"/>
</dbReference>
<evidence type="ECO:0000259" key="2">
    <source>
        <dbReference type="Pfam" id="PF00808"/>
    </source>
</evidence>
<organism evidence="3">
    <name type="scientific">Trichuris suis</name>
    <name type="common">pig whipworm</name>
    <dbReference type="NCBI Taxonomy" id="68888"/>
    <lineage>
        <taxon>Eukaryota</taxon>
        <taxon>Metazoa</taxon>
        <taxon>Ecdysozoa</taxon>
        <taxon>Nematoda</taxon>
        <taxon>Enoplea</taxon>
        <taxon>Dorylaimia</taxon>
        <taxon>Trichinellida</taxon>
        <taxon>Trichuridae</taxon>
        <taxon>Trichuris</taxon>
    </lineage>
</organism>
<dbReference type="InterPro" id="IPR003958">
    <property type="entry name" value="CBFA_NFYB_domain"/>
</dbReference>
<evidence type="ECO:0000256" key="1">
    <source>
        <dbReference type="SAM" id="MobiDB-lite"/>
    </source>
</evidence>